<dbReference type="Pfam" id="PF00395">
    <property type="entry name" value="SLH"/>
    <property type="match status" value="1"/>
</dbReference>
<feature type="domain" description="SLH" evidence="1">
    <location>
        <begin position="14"/>
        <end position="77"/>
    </location>
</feature>
<dbReference type="Proteomes" id="UP001597109">
    <property type="component" value="Unassembled WGS sequence"/>
</dbReference>
<gene>
    <name evidence="2" type="ORF">ACFQ1X_10810</name>
</gene>
<evidence type="ECO:0000313" key="3">
    <source>
        <dbReference type="Proteomes" id="UP001597109"/>
    </source>
</evidence>
<sequence length="80" mass="8710">MLVEAFKLKGTGSGIKAFTDVPSNEYFYPYVDALVHNGITDGTTKTTYSPYQNVSRVQMAVFISRSLEAENVIKGDAGAK</sequence>
<evidence type="ECO:0000313" key="2">
    <source>
        <dbReference type="EMBL" id="MFD1031920.1"/>
    </source>
</evidence>
<reference evidence="3" key="1">
    <citation type="journal article" date="2019" name="Int. J. Syst. Evol. Microbiol.">
        <title>The Global Catalogue of Microorganisms (GCM) 10K type strain sequencing project: providing services to taxonomists for standard genome sequencing and annotation.</title>
        <authorList>
            <consortium name="The Broad Institute Genomics Platform"/>
            <consortium name="The Broad Institute Genome Sequencing Center for Infectious Disease"/>
            <person name="Wu L."/>
            <person name="Ma J."/>
        </authorList>
    </citation>
    <scope>NUCLEOTIDE SEQUENCE [LARGE SCALE GENOMIC DNA]</scope>
    <source>
        <strain evidence="3">CCUG 56756</strain>
    </source>
</reference>
<keyword evidence="3" id="KW-1185">Reference proteome</keyword>
<evidence type="ECO:0000259" key="1">
    <source>
        <dbReference type="PROSITE" id="PS51272"/>
    </source>
</evidence>
<dbReference type="InterPro" id="IPR001119">
    <property type="entry name" value="SLH_dom"/>
</dbReference>
<proteinExistence type="predicted"/>
<dbReference type="PROSITE" id="PS51272">
    <property type="entry name" value="SLH"/>
    <property type="match status" value="1"/>
</dbReference>
<accession>A0ABW3LBE7</accession>
<comment type="caution">
    <text evidence="2">The sequence shown here is derived from an EMBL/GenBank/DDBJ whole genome shotgun (WGS) entry which is preliminary data.</text>
</comment>
<dbReference type="EMBL" id="JBHTKI010000014">
    <property type="protein sequence ID" value="MFD1031920.1"/>
    <property type="molecule type" value="Genomic_DNA"/>
</dbReference>
<protein>
    <submittedName>
        <fullName evidence="2">S-layer homology domain-containing protein</fullName>
    </submittedName>
</protein>
<organism evidence="2 3">
    <name type="scientific">Metaplanococcus flavidus</name>
    <dbReference type="NCBI Taxonomy" id="569883"/>
    <lineage>
        <taxon>Bacteria</taxon>
        <taxon>Bacillati</taxon>
        <taxon>Bacillota</taxon>
        <taxon>Bacilli</taxon>
        <taxon>Bacillales</taxon>
        <taxon>Caryophanaceae</taxon>
        <taxon>Metaplanococcus</taxon>
    </lineage>
</organism>
<dbReference type="RefSeq" id="WP_144840803.1">
    <property type="nucleotide sequence ID" value="NZ_JBHTKI010000014.1"/>
</dbReference>
<name>A0ABW3LBE7_9BACL</name>